<feature type="domain" description="VWFA" evidence="2">
    <location>
        <begin position="498"/>
        <end position="680"/>
    </location>
</feature>
<dbReference type="OrthoDB" id="9766126at2"/>
<dbReference type="Proteomes" id="UP000295578">
    <property type="component" value="Unassembled WGS sequence"/>
</dbReference>
<reference evidence="3 4" key="1">
    <citation type="submission" date="2019-03" db="EMBL/GenBank/DDBJ databases">
        <title>Draft genome sequences of novel Actinobacteria.</title>
        <authorList>
            <person name="Sahin N."/>
            <person name="Ay H."/>
            <person name="Saygin H."/>
        </authorList>
    </citation>
    <scope>NUCLEOTIDE SEQUENCE [LARGE SCALE GENOMIC DNA]</scope>
    <source>
        <strain evidence="3 4">DSM 45941</strain>
    </source>
</reference>
<protein>
    <recommendedName>
        <fullName evidence="2">VWFA domain-containing protein</fullName>
    </recommendedName>
</protein>
<dbReference type="InterPro" id="IPR036465">
    <property type="entry name" value="vWFA_dom_sf"/>
</dbReference>
<dbReference type="EMBL" id="SMKY01000041">
    <property type="protein sequence ID" value="TDD84891.1"/>
    <property type="molecule type" value="Genomic_DNA"/>
</dbReference>
<comment type="caution">
    <text evidence="3">The sequence shown here is derived from an EMBL/GenBank/DDBJ whole genome shotgun (WGS) entry which is preliminary data.</text>
</comment>
<accession>A0A4R5BEX8</accession>
<keyword evidence="4" id="KW-1185">Reference proteome</keyword>
<evidence type="ECO:0000259" key="2">
    <source>
        <dbReference type="SMART" id="SM00327"/>
    </source>
</evidence>
<name>A0A4R5BEX8_9ACTN</name>
<organism evidence="3 4">
    <name type="scientific">Actinomadura darangshiensis</name>
    <dbReference type="NCBI Taxonomy" id="705336"/>
    <lineage>
        <taxon>Bacteria</taxon>
        <taxon>Bacillati</taxon>
        <taxon>Actinomycetota</taxon>
        <taxon>Actinomycetes</taxon>
        <taxon>Streptosporangiales</taxon>
        <taxon>Thermomonosporaceae</taxon>
        <taxon>Actinomadura</taxon>
    </lineage>
</organism>
<evidence type="ECO:0000256" key="1">
    <source>
        <dbReference type="SAM" id="MobiDB-lite"/>
    </source>
</evidence>
<proteinExistence type="predicted"/>
<dbReference type="InterPro" id="IPR002035">
    <property type="entry name" value="VWF_A"/>
</dbReference>
<dbReference type="Gene3D" id="3.40.50.410">
    <property type="entry name" value="von Willebrand factor, type A domain"/>
    <property type="match status" value="1"/>
</dbReference>
<dbReference type="RefSeq" id="WP_132197069.1">
    <property type="nucleotide sequence ID" value="NZ_SMKY01000041.1"/>
</dbReference>
<gene>
    <name evidence="3" type="ORF">E1293_12230</name>
</gene>
<dbReference type="AlphaFoldDB" id="A0A4R5BEX8"/>
<evidence type="ECO:0000313" key="4">
    <source>
        <dbReference type="Proteomes" id="UP000295578"/>
    </source>
</evidence>
<sequence>MSRYRYGAYEDGPDPLAPPYDVRDALEAMGDSVLDGTRPDDALRELLRRGLPNAENRRGLDDMLRQVRERRRALRDRGRLDGTLEQARALLDTAIGQERAELFPDPSDDARLREAELDTLPPDTSQAIRRLSDYEWRSDAARRTFEQLKDLLRREVLDAQFQGMKQALESQDPAAMERVKDMMAALNEMLERDARGEHTQEDFDRFMQEYGDMFPDDPQNLDELVDALARRAAAMDRLLASLSPEQRAELAGLMDQAMQDAGLAMEMTRLGDALRSRRPDLGWGQSEQMTGENPLGVGDATTALAELADLSELEAALGQDYPGARLDDIDEDAVRRALGRQAVDDLDALRRIEKELERQGYLRRNRGKLELTPKAVRRLGETALRRVFSQLTSGRQGDHDQRDAGQAGELTGASREWRFGDEQPLDVVRTVSNAIRRSAMDASPGLVPRQATAKVVEPSTADVIEINGNGSRPNGGKPGGVRLGVDDFEVHETERRTGAAVCLLVDLSYSMVLRGTWAVAKQTTLALHTLVTSKFPQDAIQIIGFSNYARVLHPTEMAGLDWDMVQGTNLHHALMIAGRHLDRHPDFEPIVLVVTDGEPTAHLRPDGRSLFDYPPSTDTLVLTLAEVDKMTRRGACMNFFMLAEDRRLVSFVEEVARRNGGRVFAPDAERLGEYVVSDYLRVRRGRR</sequence>
<evidence type="ECO:0000313" key="3">
    <source>
        <dbReference type="EMBL" id="TDD84891.1"/>
    </source>
</evidence>
<dbReference type="SUPFAM" id="SSF53300">
    <property type="entry name" value="vWA-like"/>
    <property type="match status" value="1"/>
</dbReference>
<dbReference type="CDD" id="cd00198">
    <property type="entry name" value="vWFA"/>
    <property type="match status" value="1"/>
</dbReference>
<feature type="region of interest" description="Disordered" evidence="1">
    <location>
        <begin position="390"/>
        <end position="412"/>
    </location>
</feature>
<dbReference type="SMART" id="SM00327">
    <property type="entry name" value="VWA"/>
    <property type="match status" value="1"/>
</dbReference>